<dbReference type="InterPro" id="IPR018110">
    <property type="entry name" value="Mandel_Rmase/mucon_lact_enz_CS"/>
</dbReference>
<keyword evidence="2" id="KW-0479">Metal-binding</keyword>
<dbReference type="AlphaFoldDB" id="A0A6J4PNN0"/>
<dbReference type="GO" id="GO:0018838">
    <property type="term" value="F:mandelate racemase activity"/>
    <property type="evidence" value="ECO:0007669"/>
    <property type="project" value="UniProtKB-EC"/>
</dbReference>
<dbReference type="SUPFAM" id="SSF54826">
    <property type="entry name" value="Enolase N-terminal domain-like"/>
    <property type="match status" value="1"/>
</dbReference>
<evidence type="ECO:0000256" key="2">
    <source>
        <dbReference type="ARBA" id="ARBA00022723"/>
    </source>
</evidence>
<dbReference type="Pfam" id="PF13378">
    <property type="entry name" value="MR_MLE_C"/>
    <property type="match status" value="1"/>
</dbReference>
<evidence type="ECO:0000313" key="5">
    <source>
        <dbReference type="EMBL" id="CAA9417770.1"/>
    </source>
</evidence>
<keyword evidence="5" id="KW-0413">Isomerase</keyword>
<dbReference type="InterPro" id="IPR013341">
    <property type="entry name" value="Mandelate_racemase_N_dom"/>
</dbReference>
<dbReference type="SFLD" id="SFLDS00001">
    <property type="entry name" value="Enolase"/>
    <property type="match status" value="1"/>
</dbReference>
<dbReference type="InterPro" id="IPR029017">
    <property type="entry name" value="Enolase-like_N"/>
</dbReference>
<proteinExistence type="predicted"/>
<dbReference type="Pfam" id="PF02746">
    <property type="entry name" value="MR_MLE_N"/>
    <property type="match status" value="1"/>
</dbReference>
<dbReference type="SFLD" id="SFLDG00179">
    <property type="entry name" value="mandelate_racemase"/>
    <property type="match status" value="1"/>
</dbReference>
<dbReference type="GO" id="GO:0016052">
    <property type="term" value="P:carbohydrate catabolic process"/>
    <property type="evidence" value="ECO:0007669"/>
    <property type="project" value="TreeGrafter"/>
</dbReference>
<evidence type="ECO:0000256" key="1">
    <source>
        <dbReference type="ARBA" id="ARBA00001946"/>
    </source>
</evidence>
<name>A0A6J4PNN0_9ACTN</name>
<evidence type="ECO:0000259" key="4">
    <source>
        <dbReference type="SMART" id="SM00922"/>
    </source>
</evidence>
<dbReference type="Gene3D" id="3.20.20.120">
    <property type="entry name" value="Enolase-like C-terminal domain"/>
    <property type="match status" value="1"/>
</dbReference>
<evidence type="ECO:0000256" key="3">
    <source>
        <dbReference type="ARBA" id="ARBA00022842"/>
    </source>
</evidence>
<dbReference type="InterPro" id="IPR013342">
    <property type="entry name" value="Mandelate_racemase_C"/>
</dbReference>
<dbReference type="PANTHER" id="PTHR13794">
    <property type="entry name" value="ENOLASE SUPERFAMILY, MANDELATE RACEMASE"/>
    <property type="match status" value="1"/>
</dbReference>
<keyword evidence="3" id="KW-0460">Magnesium</keyword>
<dbReference type="GO" id="GO:0009063">
    <property type="term" value="P:amino acid catabolic process"/>
    <property type="evidence" value="ECO:0007669"/>
    <property type="project" value="InterPro"/>
</dbReference>
<reference evidence="5" key="1">
    <citation type="submission" date="2020-02" db="EMBL/GenBank/DDBJ databases">
        <authorList>
            <person name="Meier V. D."/>
        </authorList>
    </citation>
    <scope>NUCLEOTIDE SEQUENCE</scope>
    <source>
        <strain evidence="5">AVDCRST_MAG03</strain>
    </source>
</reference>
<dbReference type="InterPro" id="IPR029065">
    <property type="entry name" value="Enolase_C-like"/>
</dbReference>
<dbReference type="GO" id="GO:0016836">
    <property type="term" value="F:hydro-lyase activity"/>
    <property type="evidence" value="ECO:0007669"/>
    <property type="project" value="TreeGrafter"/>
</dbReference>
<dbReference type="EMBL" id="CADCUT010000145">
    <property type="protein sequence ID" value="CAA9417770.1"/>
    <property type="molecule type" value="Genomic_DNA"/>
</dbReference>
<dbReference type="InterPro" id="IPR036849">
    <property type="entry name" value="Enolase-like_C_sf"/>
</dbReference>
<sequence>MNPKPRLTVRGLNARAVDVPMGRPLMTGGGEVGSAAMVLVDLLTEEGITGSSYLFCPTPLVLGPVAGLLSNLAPLIEGDPLAPLDIERKLQKTFRLLGPQGLTAMAVAGIDMAAWDALAKACGLPLARMLGGELREVPAYNSCGLGLIGAERAAEEARELVAPGFGAVKVRLGYPEIGTDLEVVRVVKDAIGEDVALMSDYNQSLSVAEAERRAAALEGEGLYWIEEPTRADDYSGHARVRRGARTPIQIGENWWGPHDMAKSVEAGASDYAMADAMKIGGVSGWLGAAALAEAAGLPLSSHLFPEISAHLLAVAPTGHWLEYVDWANPILEKPLKVEDGYASVTDMPGIGINWDEEAVRRYSVG</sequence>
<dbReference type="EC" id="5.1.2.2" evidence="5"/>
<feature type="domain" description="Mandelate racemase/muconate lactonizing enzyme C-terminal" evidence="4">
    <location>
        <begin position="150"/>
        <end position="247"/>
    </location>
</feature>
<dbReference type="GO" id="GO:0000287">
    <property type="term" value="F:magnesium ion binding"/>
    <property type="evidence" value="ECO:0007669"/>
    <property type="project" value="TreeGrafter"/>
</dbReference>
<dbReference type="SMART" id="SM00922">
    <property type="entry name" value="MR_MLE"/>
    <property type="match status" value="1"/>
</dbReference>
<gene>
    <name evidence="5" type="ORF">AVDCRST_MAG03-2318</name>
</gene>
<protein>
    <submittedName>
        <fullName evidence="5">Mandelate racemase</fullName>
        <ecNumber evidence="5">5.1.2.2</ecNumber>
    </submittedName>
</protein>
<dbReference type="InterPro" id="IPR046945">
    <property type="entry name" value="RHMD-like"/>
</dbReference>
<dbReference type="SUPFAM" id="SSF51604">
    <property type="entry name" value="Enolase C-terminal domain-like"/>
    <property type="match status" value="1"/>
</dbReference>
<comment type="cofactor">
    <cofactor evidence="1">
        <name>Mg(2+)</name>
        <dbReference type="ChEBI" id="CHEBI:18420"/>
    </cofactor>
</comment>
<dbReference type="PROSITE" id="PS00909">
    <property type="entry name" value="MR_MLE_2"/>
    <property type="match status" value="1"/>
</dbReference>
<organism evidence="5">
    <name type="scientific">uncultured Rubrobacteraceae bacterium</name>
    <dbReference type="NCBI Taxonomy" id="349277"/>
    <lineage>
        <taxon>Bacteria</taxon>
        <taxon>Bacillati</taxon>
        <taxon>Actinomycetota</taxon>
        <taxon>Rubrobacteria</taxon>
        <taxon>Rubrobacterales</taxon>
        <taxon>Rubrobacteraceae</taxon>
        <taxon>environmental samples</taxon>
    </lineage>
</organism>
<dbReference type="Gene3D" id="3.30.390.10">
    <property type="entry name" value="Enolase-like, N-terminal domain"/>
    <property type="match status" value="1"/>
</dbReference>
<accession>A0A6J4PNN0</accession>
<dbReference type="PANTHER" id="PTHR13794:SF58">
    <property type="entry name" value="MITOCHONDRIAL ENOLASE SUPERFAMILY MEMBER 1"/>
    <property type="match status" value="1"/>
</dbReference>